<evidence type="ECO:0000256" key="3">
    <source>
        <dbReference type="ARBA" id="ARBA00022692"/>
    </source>
</evidence>
<reference evidence="7 8" key="1">
    <citation type="submission" date="2019-01" db="EMBL/GenBank/DDBJ databases">
        <title>Draft Genome Sequences of Helcococcus ovis Strains Isolated from the Uterus and Vagina of Dairy Cows with Metritis.</title>
        <authorList>
            <person name="Cunha F."/>
            <person name="Jeon S.J."/>
            <person name="Kutzer P."/>
            <person name="Galvao K.N."/>
        </authorList>
    </citation>
    <scope>NUCLEOTIDE SEQUENCE [LARGE SCALE GENOMIC DNA]</scope>
    <source>
        <strain evidence="7 8">KG-37</strain>
    </source>
</reference>
<feature type="transmembrane region" description="Helical" evidence="6">
    <location>
        <begin position="302"/>
        <end position="322"/>
    </location>
</feature>
<dbReference type="OrthoDB" id="45037at2"/>
<dbReference type="Proteomes" id="UP000297454">
    <property type="component" value="Unassembled WGS sequence"/>
</dbReference>
<keyword evidence="4 6" id="KW-1133">Transmembrane helix</keyword>
<evidence type="ECO:0000256" key="5">
    <source>
        <dbReference type="ARBA" id="ARBA00023136"/>
    </source>
</evidence>
<dbReference type="PANTHER" id="PTHR47089">
    <property type="entry name" value="ABC TRANSPORTER, PERMEASE PROTEIN"/>
    <property type="match status" value="1"/>
</dbReference>
<keyword evidence="5 6" id="KW-0472">Membrane</keyword>
<feature type="transmembrane region" description="Helical" evidence="6">
    <location>
        <begin position="90"/>
        <end position="109"/>
    </location>
</feature>
<evidence type="ECO:0000256" key="4">
    <source>
        <dbReference type="ARBA" id="ARBA00022989"/>
    </source>
</evidence>
<comment type="caution">
    <text evidence="7">The sequence shown here is derived from an EMBL/GenBank/DDBJ whole genome shotgun (WGS) entry which is preliminary data.</text>
</comment>
<dbReference type="GO" id="GO:0005886">
    <property type="term" value="C:plasma membrane"/>
    <property type="evidence" value="ECO:0007669"/>
    <property type="project" value="UniProtKB-SubCell"/>
</dbReference>
<gene>
    <name evidence="7" type="ORF">EQF91_04125</name>
</gene>
<evidence type="ECO:0000256" key="2">
    <source>
        <dbReference type="ARBA" id="ARBA00022475"/>
    </source>
</evidence>
<dbReference type="GO" id="GO:0022857">
    <property type="term" value="F:transmembrane transporter activity"/>
    <property type="evidence" value="ECO:0007669"/>
    <property type="project" value="InterPro"/>
</dbReference>
<dbReference type="Pfam" id="PF02653">
    <property type="entry name" value="BPD_transp_2"/>
    <property type="match status" value="1"/>
</dbReference>
<evidence type="ECO:0000256" key="1">
    <source>
        <dbReference type="ARBA" id="ARBA00004651"/>
    </source>
</evidence>
<feature type="transmembrane region" description="Helical" evidence="6">
    <location>
        <begin position="213"/>
        <end position="231"/>
    </location>
</feature>
<keyword evidence="2" id="KW-1003">Cell membrane</keyword>
<dbReference type="InterPro" id="IPR001851">
    <property type="entry name" value="ABC_transp_permease"/>
</dbReference>
<proteinExistence type="predicted"/>
<feature type="transmembrane region" description="Helical" evidence="6">
    <location>
        <begin position="342"/>
        <end position="364"/>
    </location>
</feature>
<evidence type="ECO:0000313" key="8">
    <source>
        <dbReference type="Proteomes" id="UP000297454"/>
    </source>
</evidence>
<keyword evidence="3 6" id="KW-0812">Transmembrane</keyword>
<comment type="subcellular location">
    <subcellularLocation>
        <location evidence="1">Cell membrane</location>
        <topology evidence="1">Multi-pass membrane protein</topology>
    </subcellularLocation>
</comment>
<organism evidence="7 8">
    <name type="scientific">Helcococcus ovis</name>
    <dbReference type="NCBI Taxonomy" id="72026"/>
    <lineage>
        <taxon>Bacteria</taxon>
        <taxon>Bacillati</taxon>
        <taxon>Bacillota</taxon>
        <taxon>Tissierellia</taxon>
        <taxon>Tissierellales</taxon>
        <taxon>Peptoniphilaceae</taxon>
        <taxon>Helcococcus</taxon>
    </lineage>
</organism>
<feature type="transmembrane region" description="Helical" evidence="6">
    <location>
        <begin position="57"/>
        <end position="78"/>
    </location>
</feature>
<dbReference type="EMBL" id="SCFR01000011">
    <property type="protein sequence ID" value="TFF66286.1"/>
    <property type="molecule type" value="Genomic_DNA"/>
</dbReference>
<dbReference type="AlphaFoldDB" id="A0A4R9C1B9"/>
<evidence type="ECO:0000313" key="7">
    <source>
        <dbReference type="EMBL" id="TFF66286.1"/>
    </source>
</evidence>
<feature type="transmembrane region" description="Helical" evidence="6">
    <location>
        <begin position="261"/>
        <end position="282"/>
    </location>
</feature>
<dbReference type="PANTHER" id="PTHR47089:SF1">
    <property type="entry name" value="GUANOSINE ABC TRANSPORTER PERMEASE PROTEIN NUPP"/>
    <property type="match status" value="1"/>
</dbReference>
<dbReference type="RefSeq" id="WP_134711273.1">
    <property type="nucleotide sequence ID" value="NZ_CP119081.1"/>
</dbReference>
<feature type="transmembrane region" description="Helical" evidence="6">
    <location>
        <begin position="115"/>
        <end position="134"/>
    </location>
</feature>
<sequence>MKENKLNKLFTNQLFTTLLAIFLGLILGAVLLLITKINPIEAYKQMIVGVFGSQRNIFEVIIKATPIILTGASVAFAFKTGLFNIGAEGQYIFGYVLAGVVGILLNLPWFLQIPLLIIVGMLAGIIFGGISGFLKAKFGVHEVISGIMLNWIALHFHNYVALSSPLFIQNTSGTGPINLSGQIKLFAAEKAAGDYQSILNVPVIGKILSRSDINYGIIIAVIAAIVLHYIIKKSTLGYQLRAVGFNKHAAEFAGINVNKNIIISMAISGAIAGLAGAVNIMALSPHKITSLAAFENYGFDGLSVALIAGSNILGTILAAILYSVLKIGGNIIQLQYNAPTEIISILIGGIIFFIALANILPYLADKIASRKLKKKYNKSDS</sequence>
<feature type="transmembrane region" description="Helical" evidence="6">
    <location>
        <begin position="12"/>
        <end position="37"/>
    </location>
</feature>
<name>A0A4R9C1B9_9FIRM</name>
<protein>
    <submittedName>
        <fullName evidence="7">ABC transporter permease</fullName>
    </submittedName>
</protein>
<dbReference type="GeneID" id="97030211"/>
<dbReference type="CDD" id="cd06580">
    <property type="entry name" value="TM_PBP1_transp_TpRbsC_like"/>
    <property type="match status" value="1"/>
</dbReference>
<evidence type="ECO:0000256" key="6">
    <source>
        <dbReference type="SAM" id="Phobius"/>
    </source>
</evidence>
<keyword evidence="8" id="KW-1185">Reference proteome</keyword>
<accession>A0A4R9C1B9</accession>